<sequence>MPEKFYSQKNTKIYIKDSIGQLMIPLETIYFLRDINNSVSIMLSFLTNENQFVVDIDGKTDYFNCNIEHVYEYQGKGKPTEFIAEENADRDYYTKIETNQLLDKKQDKLTAGDNITIKDNVISATGGGVDSNNYYTKPEVDKKLEDVKSQFPITF</sequence>
<dbReference type="Proteomes" id="UP001163387">
    <property type="component" value="Chromosome"/>
</dbReference>
<gene>
    <name evidence="1" type="ORF">SHM_23260</name>
</gene>
<dbReference type="EMBL" id="AP026933">
    <property type="protein sequence ID" value="BDT04680.1"/>
    <property type="molecule type" value="Genomic_DNA"/>
</dbReference>
<organism evidence="1 2">
    <name type="scientific">Spiroplasma ixodetis</name>
    <dbReference type="NCBI Taxonomy" id="2141"/>
    <lineage>
        <taxon>Bacteria</taxon>
        <taxon>Bacillati</taxon>
        <taxon>Mycoplasmatota</taxon>
        <taxon>Mollicutes</taxon>
        <taxon>Entomoplasmatales</taxon>
        <taxon>Spiroplasmataceae</taxon>
        <taxon>Spiroplasma</taxon>
    </lineage>
</organism>
<evidence type="ECO:0000313" key="2">
    <source>
        <dbReference type="Proteomes" id="UP001163387"/>
    </source>
</evidence>
<evidence type="ECO:0000313" key="1">
    <source>
        <dbReference type="EMBL" id="BDT04680.1"/>
    </source>
</evidence>
<accession>A0ABM8BXS7</accession>
<keyword evidence="2" id="KW-1185">Reference proteome</keyword>
<protein>
    <submittedName>
        <fullName evidence="1">Uncharacterized protein</fullName>
    </submittedName>
</protein>
<proteinExistence type="predicted"/>
<reference evidence="1 2" key="1">
    <citation type="journal article" date="2022" name="Front. Microbiol.">
        <title>Male-killing mechanisms vary between Spiroplasma species.</title>
        <authorList>
            <person name="Arai H."/>
            <person name="Inoue M."/>
            <person name="Kageyama D."/>
        </authorList>
    </citation>
    <scope>NUCLEOTIDE SEQUENCE [LARGE SCALE GENOMIC DNA]</scope>
    <source>
        <strain evidence="2">sHm</strain>
    </source>
</reference>
<name>A0ABM8BXS7_9MOLU</name>